<feature type="transmembrane region" description="Helical" evidence="6">
    <location>
        <begin position="419"/>
        <end position="439"/>
    </location>
</feature>
<dbReference type="RefSeq" id="WP_128685348.1">
    <property type="nucleotide sequence ID" value="NZ_CP029684.2"/>
</dbReference>
<feature type="transmembrane region" description="Helical" evidence="6">
    <location>
        <begin position="460"/>
        <end position="479"/>
    </location>
</feature>
<feature type="transmembrane region" description="Helical" evidence="6">
    <location>
        <begin position="138"/>
        <end position="157"/>
    </location>
</feature>
<dbReference type="Proteomes" id="UP000286907">
    <property type="component" value="Chromosome"/>
</dbReference>
<sequence length="526" mass="59921">MLDKRDTRPERNTKPVSFGFKAIFLNTFSGVLVVALNTVLQFLNRTFFIHFLGSTFLGYNGLFTNVLGTLSLAELGIGTAIIYSLYAPLQSRDEILIIRLMHLFKKIYQIIGISVLILGVAIFPFVNQQIQGQPTTMLEIRIVYFFFLLNSVSGYFFTYKRSLLDADQKNYKNQLNLLVFNTLSSLCQMLTLFLLKSFIAYAAVSVFFTVISNIAISFQVDKEYPYINKQISNYHLDPRTVSSIKKLTIGNFSNKVGTITAYSTDNILISMFVGIVQVGLYSNYSLIVATLQSLVSRLFSGLTSTIGLLKLDKSKSDFQIFKKIHFVNVVIALYIFSGLFMLINPFIAAWLGKKFLLSDAIIFLISFNLFLDVYRKTPLTFIDAYGLAWNQRWKSIIESALNLAMSFGLAFFFHLGIFGILLGTTFSVVVFVVWYEPYIVLKYGLGIKLKAILSSTIRDVIGVLFQFIILYLCKSTFVYKGLDDFLLYTTIAFFVPTVVCFLIFFRTEEYGYFAKICVSYLRRIHD</sequence>
<reference evidence="7 8" key="1">
    <citation type="journal article" date="2019" name="Syst. Appl. Microbiol.">
        <title>Oenococcus sicerae sp. nov., isolated from French cider.</title>
        <authorList>
            <person name="Cousin F.J."/>
            <person name="Le Guellec R."/>
            <person name="Chagnot C."/>
            <person name="Goux D."/>
            <person name="Dalmasso M."/>
            <person name="Laplace J.M."/>
            <person name="Cretenet M."/>
        </authorList>
    </citation>
    <scope>NUCLEOTIDE SEQUENCE [LARGE SCALE GENOMIC DNA]</scope>
    <source>
        <strain evidence="7 8">UCMA 15228</strain>
    </source>
</reference>
<protein>
    <submittedName>
        <fullName evidence="7">Transporter</fullName>
    </submittedName>
</protein>
<comment type="subcellular location">
    <subcellularLocation>
        <location evidence="1">Cell membrane</location>
        <topology evidence="1">Multi-pass membrane protein</topology>
    </subcellularLocation>
</comment>
<evidence type="ECO:0000256" key="6">
    <source>
        <dbReference type="SAM" id="Phobius"/>
    </source>
</evidence>
<evidence type="ECO:0000256" key="2">
    <source>
        <dbReference type="ARBA" id="ARBA00022475"/>
    </source>
</evidence>
<dbReference type="PANTHER" id="PTHR30250:SF26">
    <property type="entry name" value="PSMA PROTEIN"/>
    <property type="match status" value="1"/>
</dbReference>
<keyword evidence="4 6" id="KW-1133">Transmembrane helix</keyword>
<evidence type="ECO:0000256" key="1">
    <source>
        <dbReference type="ARBA" id="ARBA00004651"/>
    </source>
</evidence>
<feature type="transmembrane region" description="Helical" evidence="6">
    <location>
        <begin position="324"/>
        <end position="343"/>
    </location>
</feature>
<feature type="transmembrane region" description="Helical" evidence="6">
    <location>
        <begin position="20"/>
        <end position="43"/>
    </location>
</feature>
<evidence type="ECO:0000313" key="8">
    <source>
        <dbReference type="Proteomes" id="UP000286907"/>
    </source>
</evidence>
<keyword evidence="3 6" id="KW-0812">Transmembrane</keyword>
<evidence type="ECO:0000256" key="3">
    <source>
        <dbReference type="ARBA" id="ARBA00022692"/>
    </source>
</evidence>
<feature type="transmembrane region" description="Helical" evidence="6">
    <location>
        <begin position="177"/>
        <end position="195"/>
    </location>
</feature>
<evidence type="ECO:0000313" key="7">
    <source>
        <dbReference type="EMBL" id="QAS69333.1"/>
    </source>
</evidence>
<dbReference type="PANTHER" id="PTHR30250">
    <property type="entry name" value="PST FAMILY PREDICTED COLANIC ACID TRANSPORTER"/>
    <property type="match status" value="1"/>
</dbReference>
<dbReference type="EMBL" id="CP029684">
    <property type="protein sequence ID" value="QAS69333.1"/>
    <property type="molecule type" value="Genomic_DNA"/>
</dbReference>
<evidence type="ECO:0000256" key="4">
    <source>
        <dbReference type="ARBA" id="ARBA00022989"/>
    </source>
</evidence>
<proteinExistence type="predicted"/>
<dbReference type="InterPro" id="IPR050833">
    <property type="entry name" value="Poly_Biosynth_Transport"/>
</dbReference>
<feature type="transmembrane region" description="Helical" evidence="6">
    <location>
        <begin position="267"/>
        <end position="288"/>
    </location>
</feature>
<name>A0ABX5QKP0_9LACO</name>
<feature type="transmembrane region" description="Helical" evidence="6">
    <location>
        <begin position="355"/>
        <end position="374"/>
    </location>
</feature>
<organism evidence="7 8">
    <name type="scientific">Oenococcus sicerae</name>
    <dbReference type="NCBI Taxonomy" id="2203724"/>
    <lineage>
        <taxon>Bacteria</taxon>
        <taxon>Bacillati</taxon>
        <taxon>Bacillota</taxon>
        <taxon>Bacilli</taxon>
        <taxon>Lactobacillales</taxon>
        <taxon>Lactobacillaceae</taxon>
        <taxon>Oenococcus</taxon>
    </lineage>
</organism>
<feature type="transmembrane region" description="Helical" evidence="6">
    <location>
        <begin position="485"/>
        <end position="505"/>
    </location>
</feature>
<keyword evidence="5 6" id="KW-0472">Membrane</keyword>
<gene>
    <name evidence="7" type="ORF">DLJ48_01740</name>
</gene>
<evidence type="ECO:0000256" key="5">
    <source>
        <dbReference type="ARBA" id="ARBA00023136"/>
    </source>
</evidence>
<keyword evidence="2" id="KW-1003">Cell membrane</keyword>
<accession>A0ABX5QKP0</accession>
<feature type="transmembrane region" description="Helical" evidence="6">
    <location>
        <begin position="63"/>
        <end position="86"/>
    </location>
</feature>
<feature type="transmembrane region" description="Helical" evidence="6">
    <location>
        <begin position="201"/>
        <end position="220"/>
    </location>
</feature>
<keyword evidence="8" id="KW-1185">Reference proteome</keyword>
<feature type="transmembrane region" description="Helical" evidence="6">
    <location>
        <begin position="107"/>
        <end position="126"/>
    </location>
</feature>